<feature type="domain" description="Calcineurin-like phosphoesterase" evidence="4">
    <location>
        <begin position="165"/>
        <end position="345"/>
    </location>
</feature>
<protein>
    <recommendedName>
        <fullName evidence="4">Calcineurin-like phosphoesterase domain-containing protein</fullName>
    </recommendedName>
</protein>
<dbReference type="OrthoDB" id="9780884at2"/>
<feature type="transmembrane region" description="Helical" evidence="3">
    <location>
        <begin position="118"/>
        <end position="139"/>
    </location>
</feature>
<keyword evidence="6" id="KW-1185">Reference proteome</keyword>
<dbReference type="InterPro" id="IPR051158">
    <property type="entry name" value="Metallophosphoesterase_sf"/>
</dbReference>
<keyword evidence="3" id="KW-1133">Transmembrane helix</keyword>
<dbReference type="InterPro" id="IPR029052">
    <property type="entry name" value="Metallo-depent_PP-like"/>
</dbReference>
<dbReference type="RefSeq" id="WP_097046518.1">
    <property type="nucleotide sequence ID" value="NZ_OBEH01000004.1"/>
</dbReference>
<keyword evidence="3" id="KW-0812">Transmembrane</keyword>
<feature type="transmembrane region" description="Helical" evidence="3">
    <location>
        <begin position="64"/>
        <end position="87"/>
    </location>
</feature>
<dbReference type="PANTHER" id="PTHR31302:SF31">
    <property type="entry name" value="PHOSPHODIESTERASE YAEI"/>
    <property type="match status" value="1"/>
</dbReference>
<evidence type="ECO:0000313" key="6">
    <source>
        <dbReference type="Proteomes" id="UP000219048"/>
    </source>
</evidence>
<accession>A0A285MVD5</accession>
<reference evidence="6" key="1">
    <citation type="submission" date="2017-09" db="EMBL/GenBank/DDBJ databases">
        <authorList>
            <person name="Varghese N."/>
            <person name="Submissions S."/>
        </authorList>
    </citation>
    <scope>NUCLEOTIDE SEQUENCE [LARGE SCALE GENOMIC DNA]</scope>
    <source>
        <strain evidence="6">DSM 25885</strain>
    </source>
</reference>
<dbReference type="AlphaFoldDB" id="A0A285MVD5"/>
<keyword evidence="2" id="KW-0378">Hydrolase</keyword>
<evidence type="ECO:0000259" key="4">
    <source>
        <dbReference type="Pfam" id="PF00149"/>
    </source>
</evidence>
<dbReference type="GO" id="GO:0046872">
    <property type="term" value="F:metal ion binding"/>
    <property type="evidence" value="ECO:0007669"/>
    <property type="project" value="UniProtKB-KW"/>
</dbReference>
<sequence>MTRFLIIISIIYIVSAFYGFQGFKTLFRNVWFHWAYGLLFLAALTNFIIRVINYVPGDGVRGQVANAGGIFFAFLLLGLVFGIFLLLEDIVRLFVFGYNKIAGLSETQTQFFPSRRKFISGIALGIAALPFGALLYGMYKGKYNYKVLKYALEFDDLPDAFDGYQITQISDVHSGSFDNREKVAYGIDLINKQQSDVILFTGDMVNDKSSEMELWADLFSTLEAKDGKFSILGNHDYGDYTSWPSDEAKAQNLEDLKNLQKEMGFDLLLDTHKYLEKNGQRIALLGVENWGRGGFKKAGDLEKAKTGISKDDFKILMSHDPSHWEDIVLKDDYHFHLTLSGHTHGMQFGVEIPGWVKWSPVKWRYKYWAGIYEELGQFINVNRGFGFIGYPGRVGIWPEISVITLKKKGLT</sequence>
<dbReference type="GO" id="GO:0008758">
    <property type="term" value="F:UDP-2,3-diacylglucosamine hydrolase activity"/>
    <property type="evidence" value="ECO:0007669"/>
    <property type="project" value="TreeGrafter"/>
</dbReference>
<dbReference type="GO" id="GO:0016020">
    <property type="term" value="C:membrane"/>
    <property type="evidence" value="ECO:0007669"/>
    <property type="project" value="GOC"/>
</dbReference>
<dbReference type="Gene3D" id="3.60.21.10">
    <property type="match status" value="1"/>
</dbReference>
<dbReference type="Pfam" id="PF00149">
    <property type="entry name" value="Metallophos"/>
    <property type="match status" value="1"/>
</dbReference>
<proteinExistence type="predicted"/>
<dbReference type="Proteomes" id="UP000219048">
    <property type="component" value="Unassembled WGS sequence"/>
</dbReference>
<dbReference type="SUPFAM" id="SSF56300">
    <property type="entry name" value="Metallo-dependent phosphatases"/>
    <property type="match status" value="1"/>
</dbReference>
<dbReference type="GO" id="GO:0009245">
    <property type="term" value="P:lipid A biosynthetic process"/>
    <property type="evidence" value="ECO:0007669"/>
    <property type="project" value="TreeGrafter"/>
</dbReference>
<evidence type="ECO:0000256" key="3">
    <source>
        <dbReference type="SAM" id="Phobius"/>
    </source>
</evidence>
<gene>
    <name evidence="5" type="ORF">SAMN06265377_2909</name>
</gene>
<evidence type="ECO:0000256" key="1">
    <source>
        <dbReference type="ARBA" id="ARBA00022723"/>
    </source>
</evidence>
<name>A0A285MVD5_9FLAO</name>
<keyword evidence="3" id="KW-0472">Membrane</keyword>
<dbReference type="EMBL" id="OBEH01000004">
    <property type="protein sequence ID" value="SNZ01078.1"/>
    <property type="molecule type" value="Genomic_DNA"/>
</dbReference>
<organism evidence="5 6">
    <name type="scientific">Flagellimonas pacifica</name>
    <dbReference type="NCBI Taxonomy" id="1247520"/>
    <lineage>
        <taxon>Bacteria</taxon>
        <taxon>Pseudomonadati</taxon>
        <taxon>Bacteroidota</taxon>
        <taxon>Flavobacteriia</taxon>
        <taxon>Flavobacteriales</taxon>
        <taxon>Flavobacteriaceae</taxon>
        <taxon>Flagellimonas</taxon>
    </lineage>
</organism>
<dbReference type="CDD" id="cd07385">
    <property type="entry name" value="MPP_YkuE_C"/>
    <property type="match status" value="1"/>
</dbReference>
<dbReference type="PANTHER" id="PTHR31302">
    <property type="entry name" value="TRANSMEMBRANE PROTEIN WITH METALLOPHOSPHOESTERASE DOMAIN-RELATED"/>
    <property type="match status" value="1"/>
</dbReference>
<evidence type="ECO:0000256" key="2">
    <source>
        <dbReference type="ARBA" id="ARBA00022801"/>
    </source>
</evidence>
<dbReference type="InterPro" id="IPR004843">
    <property type="entry name" value="Calcineurin-like_PHP"/>
</dbReference>
<keyword evidence="1" id="KW-0479">Metal-binding</keyword>
<feature type="transmembrane region" description="Helical" evidence="3">
    <location>
        <begin position="32"/>
        <end position="52"/>
    </location>
</feature>
<evidence type="ECO:0000313" key="5">
    <source>
        <dbReference type="EMBL" id="SNZ01078.1"/>
    </source>
</evidence>